<dbReference type="PANTHER" id="PTHR43038:SF3">
    <property type="entry name" value="ABC TRANSPORTER G FAMILY MEMBER 20 ISOFORM X1"/>
    <property type="match status" value="1"/>
</dbReference>
<feature type="region of interest" description="Disordered" evidence="3">
    <location>
        <begin position="310"/>
        <end position="334"/>
    </location>
</feature>
<dbReference type="InterPro" id="IPR027417">
    <property type="entry name" value="P-loop_NTPase"/>
</dbReference>
<gene>
    <name evidence="5" type="ORF">A6M23_08770</name>
    <name evidence="6" type="ORF">A6P07_07800</name>
</gene>
<dbReference type="Proteomes" id="UP000094893">
    <property type="component" value="Unassembled WGS sequence"/>
</dbReference>
<dbReference type="GO" id="GO:0005524">
    <property type="term" value="F:ATP binding"/>
    <property type="evidence" value="ECO:0007669"/>
    <property type="project" value="UniProtKB-KW"/>
</dbReference>
<reference evidence="6 7" key="1">
    <citation type="journal article" date="2016" name="Int. J. Mol. Sci.">
        <title>Comparative genomics of the extreme acidophile Acidithiobacillus thiooxidans reveals intraspecific divergence and niche adaptation.</title>
        <authorList>
            <person name="Zhang X."/>
            <person name="Feng X."/>
            <person name="Tao J."/>
            <person name="Ma L."/>
            <person name="Xiao Y."/>
            <person name="Liang Y."/>
            <person name="Liu X."/>
            <person name="Yin H."/>
        </authorList>
    </citation>
    <scope>NUCLEOTIDE SEQUENCE [LARGE SCALE GENOMIC DNA]</scope>
    <source>
        <strain evidence="6 7">A02</strain>
        <strain evidence="5">DXS-W</strain>
    </source>
</reference>
<dbReference type="SMART" id="SM00382">
    <property type="entry name" value="AAA"/>
    <property type="match status" value="2"/>
</dbReference>
<dbReference type="Proteomes" id="UP000095008">
    <property type="component" value="Unassembled WGS sequence"/>
</dbReference>
<dbReference type="OrthoDB" id="9776369at2"/>
<evidence type="ECO:0000313" key="7">
    <source>
        <dbReference type="Proteomes" id="UP000094893"/>
    </source>
</evidence>
<keyword evidence="8" id="KW-1185">Reference proteome</keyword>
<feature type="domain" description="ABC transporter" evidence="4">
    <location>
        <begin position="8"/>
        <end position="241"/>
    </location>
</feature>
<dbReference type="Gene3D" id="3.40.50.300">
    <property type="entry name" value="P-loop containing nucleotide triphosphate hydrolases"/>
    <property type="match status" value="2"/>
</dbReference>
<dbReference type="InterPro" id="IPR017871">
    <property type="entry name" value="ABC_transporter-like_CS"/>
</dbReference>
<dbReference type="RefSeq" id="WP_024894553.1">
    <property type="nucleotide sequence ID" value="NZ_LWRY01000094.1"/>
</dbReference>
<evidence type="ECO:0000256" key="3">
    <source>
        <dbReference type="SAM" id="MobiDB-lite"/>
    </source>
</evidence>
<dbReference type="AlphaFoldDB" id="A0A1C2JDM3"/>
<proteinExistence type="predicted"/>
<dbReference type="EMBL" id="LWSA01000098">
    <property type="protein sequence ID" value="OCX73643.1"/>
    <property type="molecule type" value="Genomic_DNA"/>
</dbReference>
<dbReference type="STRING" id="930.GCA_002079865_01870"/>
<evidence type="ECO:0000313" key="6">
    <source>
        <dbReference type="EMBL" id="OCX73643.1"/>
    </source>
</evidence>
<dbReference type="CDD" id="cd03230">
    <property type="entry name" value="ABC_DR_subfamily_A"/>
    <property type="match status" value="2"/>
</dbReference>
<keyword evidence="2 6" id="KW-0067">ATP-binding</keyword>
<accession>A0A1C2JDM3</accession>
<dbReference type="InterPro" id="IPR003593">
    <property type="entry name" value="AAA+_ATPase"/>
</dbReference>
<evidence type="ECO:0000313" key="5">
    <source>
        <dbReference type="EMBL" id="OCX72944.1"/>
    </source>
</evidence>
<dbReference type="PANTHER" id="PTHR43038">
    <property type="entry name" value="ATP-BINDING CASSETTE, SUB-FAMILY H, MEMBER 1"/>
    <property type="match status" value="1"/>
</dbReference>
<comment type="caution">
    <text evidence="6">The sequence shown here is derived from an EMBL/GenBank/DDBJ whole genome shotgun (WGS) entry which is preliminary data.</text>
</comment>
<dbReference type="Pfam" id="PF00005">
    <property type="entry name" value="ABC_tran"/>
    <property type="match status" value="2"/>
</dbReference>
<evidence type="ECO:0000256" key="2">
    <source>
        <dbReference type="ARBA" id="ARBA00022840"/>
    </source>
</evidence>
<feature type="domain" description="ABC transporter" evidence="4">
    <location>
        <begin position="341"/>
        <end position="570"/>
    </location>
</feature>
<dbReference type="GO" id="GO:0016887">
    <property type="term" value="F:ATP hydrolysis activity"/>
    <property type="evidence" value="ECO:0007669"/>
    <property type="project" value="InterPro"/>
</dbReference>
<dbReference type="eggNOG" id="COG1131">
    <property type="taxonomic scope" value="Bacteria"/>
</dbReference>
<dbReference type="PROSITE" id="PS50893">
    <property type="entry name" value="ABC_TRANSPORTER_2"/>
    <property type="match status" value="2"/>
</dbReference>
<name>A0A1C2JDM3_ACITH</name>
<dbReference type="EMBL" id="LWRY01000094">
    <property type="protein sequence ID" value="OCX72944.1"/>
    <property type="molecule type" value="Genomic_DNA"/>
</dbReference>
<dbReference type="SUPFAM" id="SSF52540">
    <property type="entry name" value="P-loop containing nucleoside triphosphate hydrolases"/>
    <property type="match status" value="2"/>
</dbReference>
<sequence>MSEAVTPLHFADVSKSFARGKERVQALDHLEITLQAGSITGLLGPDGAGKTTLMRLATGLLLPDSGTVRVLGADTRSQASTIQKHIGYMPQRFGLYEELSVQENLDLFADLQGLNRETARSRQQELLKLTALGPFGARPSGALSGGMKQKLGLACALLRAPQLLLLDEPTVGVDPIARRELWEIIQGLREKGLTVLMSTAYFDEAERCDEIILLHQGKLLKKNTPAAFSAPLQGRCFLVSQQTASKRHLRETLQARPGIQDARILANGVRVLCRTTTQPETRAGENWQAVAPAFEDAFVDLLGAATSTSDAPLTSNTAAAEPAQPISPAPPKAESTAETVIEVHDLCKFFGHFEAVKGNSFSVQKGQIFGLLGANGAGKSTTFRMLCGLLPASSGTLRVAGVDMRHASAQARARIGYVSQKFSLYGNLSCDQNLAFFSSAYGLRGAARRQRLDWARREFQLQDYRDVNVDELPLGIKQRLALACALLHEPPILFLDEPTSGVDPLARREFWKRVNALAETGVTVMITTHFMDEAEYCDNLVLMSLGEVLAQGSPEQVRAQARSEEHPDPSMEDAFILLIEHHESQIRRSS</sequence>
<evidence type="ECO:0000259" key="4">
    <source>
        <dbReference type="PROSITE" id="PS50893"/>
    </source>
</evidence>
<keyword evidence="1" id="KW-0547">Nucleotide-binding</keyword>
<protein>
    <submittedName>
        <fullName evidence="6">ABC transporter ATP-binding protein</fullName>
    </submittedName>
</protein>
<dbReference type="PROSITE" id="PS00211">
    <property type="entry name" value="ABC_TRANSPORTER_1"/>
    <property type="match status" value="1"/>
</dbReference>
<evidence type="ECO:0000313" key="8">
    <source>
        <dbReference type="Proteomes" id="UP000095008"/>
    </source>
</evidence>
<organism evidence="6 7">
    <name type="scientific">Acidithiobacillus thiooxidans</name>
    <name type="common">Thiobacillus thiooxidans</name>
    <dbReference type="NCBI Taxonomy" id="930"/>
    <lineage>
        <taxon>Bacteria</taxon>
        <taxon>Pseudomonadati</taxon>
        <taxon>Pseudomonadota</taxon>
        <taxon>Acidithiobacillia</taxon>
        <taxon>Acidithiobacillales</taxon>
        <taxon>Acidithiobacillaceae</taxon>
        <taxon>Acidithiobacillus</taxon>
    </lineage>
</organism>
<evidence type="ECO:0000256" key="1">
    <source>
        <dbReference type="ARBA" id="ARBA00022741"/>
    </source>
</evidence>
<dbReference type="InterPro" id="IPR003439">
    <property type="entry name" value="ABC_transporter-like_ATP-bd"/>
</dbReference>